<evidence type="ECO:0000313" key="4">
    <source>
        <dbReference type="Proteomes" id="UP000494201"/>
    </source>
</evidence>
<dbReference type="EMBL" id="CABVLY010000001">
    <property type="protein sequence ID" value="VVU47813.1"/>
    <property type="molecule type" value="Genomic_DNA"/>
</dbReference>
<dbReference type="RefSeq" id="WP_174925056.1">
    <property type="nucleotide sequence ID" value="NZ_CABVLY010000001.1"/>
</dbReference>
<feature type="compositionally biased region" description="Basic and acidic residues" evidence="1">
    <location>
        <begin position="189"/>
        <end position="203"/>
    </location>
</feature>
<dbReference type="Pfam" id="PF11304">
    <property type="entry name" value="DUF3106"/>
    <property type="match status" value="1"/>
</dbReference>
<evidence type="ECO:0000256" key="1">
    <source>
        <dbReference type="SAM" id="MobiDB-lite"/>
    </source>
</evidence>
<reference evidence="3 4" key="1">
    <citation type="submission" date="2019-09" db="EMBL/GenBank/DDBJ databases">
        <authorList>
            <person name="Depoorter E."/>
        </authorList>
    </citation>
    <scope>NUCLEOTIDE SEQUENCE [LARGE SCALE GENOMIC DNA]</scope>
    <source>
        <strain evidence="3">LMG 20980</strain>
    </source>
</reference>
<dbReference type="AlphaFoldDB" id="A0A6P2G2I8"/>
<dbReference type="EMBL" id="JAFCIQ010000006">
    <property type="protein sequence ID" value="MBM2767184.1"/>
    <property type="molecule type" value="Genomic_DNA"/>
</dbReference>
<keyword evidence="5" id="KW-1185">Reference proteome</keyword>
<name>A0A6P2G2I8_9BURK</name>
<protein>
    <submittedName>
        <fullName evidence="2">DUF3106 domain-containing protein</fullName>
    </submittedName>
    <submittedName>
        <fullName evidence="3">Membrane protein</fullName>
    </submittedName>
</protein>
<reference evidence="2 5" key="2">
    <citation type="submission" date="2021-02" db="EMBL/GenBank/DDBJ databases">
        <title>Draft genome of the type strains Burkholderia anthina DSM16086.</title>
        <authorList>
            <person name="Hertel R."/>
            <person name="Meissner J."/>
            <person name="Poehlein A."/>
            <person name="Daniel R."/>
            <person name="Commichau F.M."/>
        </authorList>
    </citation>
    <scope>NUCLEOTIDE SEQUENCE [LARGE SCALE GENOMIC DNA]</scope>
    <source>
        <strain evidence="2 5">DSM 16086</strain>
    </source>
</reference>
<organism evidence="3 4">
    <name type="scientific">Burkholderia anthina</name>
    <dbReference type="NCBI Taxonomy" id="179879"/>
    <lineage>
        <taxon>Bacteria</taxon>
        <taxon>Pseudomonadati</taxon>
        <taxon>Pseudomonadota</taxon>
        <taxon>Betaproteobacteria</taxon>
        <taxon>Burkholderiales</taxon>
        <taxon>Burkholderiaceae</taxon>
        <taxon>Burkholderia</taxon>
        <taxon>Burkholderia cepacia complex</taxon>
    </lineage>
</organism>
<evidence type="ECO:0000313" key="3">
    <source>
        <dbReference type="EMBL" id="VVU47813.1"/>
    </source>
</evidence>
<dbReference type="Proteomes" id="UP000755577">
    <property type="component" value="Unassembled WGS sequence"/>
</dbReference>
<evidence type="ECO:0000313" key="2">
    <source>
        <dbReference type="EMBL" id="MBM2767184.1"/>
    </source>
</evidence>
<accession>A0A6P2G2I8</accession>
<feature type="compositionally biased region" description="Low complexity" evidence="1">
    <location>
        <begin position="215"/>
        <end position="255"/>
    </location>
</feature>
<sequence length="255" mass="26980">MSQKRGLAVFFGCVIAIAVSYVATYSRFNPPPATVSAAASSAPAPTSAAAGLTPELPQLPLPLPAANGPLSWARLTPAQHAALAPFADQWDGFSDARKRKWLKIASRFAKLTPDAQKRLQDRMSEWVRMTPEQRRVARENYQSAKELSAQARERAWKAYQQLPEEQKERLAAAERRRRPSVVSAPPTVADRDVRRLVNSHEHPASNPAPAPAPAPASAGAGASPAAASSTSGAAPAPAAVTPVSPADAPSLFKGS</sequence>
<proteinExistence type="predicted"/>
<dbReference type="GeneID" id="56498535"/>
<dbReference type="InterPro" id="IPR021455">
    <property type="entry name" value="DUF3106"/>
</dbReference>
<dbReference type="Proteomes" id="UP000494201">
    <property type="component" value="Unassembled WGS sequence"/>
</dbReference>
<evidence type="ECO:0000313" key="5">
    <source>
        <dbReference type="Proteomes" id="UP000755577"/>
    </source>
</evidence>
<gene>
    <name evidence="3" type="ORF">BAN20980_00506</name>
    <name evidence="2" type="ORF">JQK92_12185</name>
</gene>
<feature type="region of interest" description="Disordered" evidence="1">
    <location>
        <begin position="167"/>
        <end position="255"/>
    </location>
</feature>